<evidence type="ECO:0000313" key="2">
    <source>
        <dbReference type="Proteomes" id="UP001165367"/>
    </source>
</evidence>
<reference evidence="1" key="1">
    <citation type="submission" date="2022-01" db="EMBL/GenBank/DDBJ databases">
        <authorList>
            <person name="Jo J.-H."/>
            <person name="Im W.-T."/>
        </authorList>
    </citation>
    <scope>NUCLEOTIDE SEQUENCE</scope>
    <source>
        <strain evidence="1">NA20</strain>
    </source>
</reference>
<comment type="caution">
    <text evidence="1">The sequence shown here is derived from an EMBL/GenBank/DDBJ whole genome shotgun (WGS) entry which is preliminary data.</text>
</comment>
<proteinExistence type="predicted"/>
<dbReference type="EMBL" id="JAKLTR010000018">
    <property type="protein sequence ID" value="MCG2617197.1"/>
    <property type="molecule type" value="Genomic_DNA"/>
</dbReference>
<dbReference type="RefSeq" id="WP_237875734.1">
    <property type="nucleotide sequence ID" value="NZ_JAKLTR010000018.1"/>
</dbReference>
<organism evidence="1 2">
    <name type="scientific">Terrimonas ginsenosidimutans</name>
    <dbReference type="NCBI Taxonomy" id="2908004"/>
    <lineage>
        <taxon>Bacteria</taxon>
        <taxon>Pseudomonadati</taxon>
        <taxon>Bacteroidota</taxon>
        <taxon>Chitinophagia</taxon>
        <taxon>Chitinophagales</taxon>
        <taxon>Chitinophagaceae</taxon>
        <taxon>Terrimonas</taxon>
    </lineage>
</organism>
<keyword evidence="2" id="KW-1185">Reference proteome</keyword>
<dbReference type="Pfam" id="PF14063">
    <property type="entry name" value="DUF4254"/>
    <property type="match status" value="1"/>
</dbReference>
<dbReference type="Proteomes" id="UP001165367">
    <property type="component" value="Unassembled WGS sequence"/>
</dbReference>
<protein>
    <submittedName>
        <fullName evidence="1">DUF4254 domain-containing protein</fullName>
    </submittedName>
</protein>
<accession>A0ABS9KXU2</accession>
<name>A0ABS9KXU2_9BACT</name>
<sequence>MISNSANSIFEASITDYHVKDHVDTPINNPYPKDKLEHLLYLKNWIDTVQWHLEDIIRNPSIDPAEALALKRRIDSSNQERTDVVEYIDSYFLQQYAEVKPLGSASLNTESPAWAIDRLSILALKIYHMRVEAERTDATPVHIAACQQKLSVLLEQRKDLSAAIDELLADIEQGKKYMKAYKQMKMYNDPSLNPVLYQQQTGGNNEA</sequence>
<dbReference type="InterPro" id="IPR025350">
    <property type="entry name" value="DUF4254"/>
</dbReference>
<gene>
    <name evidence="1" type="ORF">LZZ85_23075</name>
</gene>
<evidence type="ECO:0000313" key="1">
    <source>
        <dbReference type="EMBL" id="MCG2617197.1"/>
    </source>
</evidence>